<dbReference type="InterPro" id="IPR005017">
    <property type="entry name" value="OMPP1/FadL/TodX"/>
</dbReference>
<gene>
    <name evidence="7" type="ORF">METZ01_LOCUS159520</name>
</gene>
<feature type="non-terminal residue" evidence="7">
    <location>
        <position position="1"/>
    </location>
</feature>
<evidence type="ECO:0000313" key="7">
    <source>
        <dbReference type="EMBL" id="SVB06666.1"/>
    </source>
</evidence>
<evidence type="ECO:0000256" key="4">
    <source>
        <dbReference type="ARBA" id="ARBA00022729"/>
    </source>
</evidence>
<proteinExistence type="predicted"/>
<sequence length="390" mass="43158">VSIVLFLHCSAGGQRYLSPVLPLDFTQLSARTLAMGGGMDFHSHPALGNLGNGFKLYVDLDVRSTSETRSFPVIDMFDDVVTENVYAINRSLNYSVPWSLGIDLTQWLKIPISLSLSQAPIWDFRYNYTEEVRASLGPGVYNRDPVAGYHIFRLGGLIQSTHLNMAVRPLSILGFGFRIESLTGENLSQEIGVKVLQSDEALAADSTTMTQYDLAAEKGMRWSAGMIINPTGPVSIGISMKSAVDISFNTDGYVPILDERTQLPGLVLADTTSSYSISLPLEYGVGFTARLRNQIKTIATGNFRYTDWSNYDQVIVNGTSLDTADFHYQPTWSIHLGVEHWILNKTPFRFGFMYSSSPLGDDFERTMITLGTGRSFGHFTFDLAIAFESS</sequence>
<keyword evidence="2" id="KW-1134">Transmembrane beta strand</keyword>
<evidence type="ECO:0000256" key="5">
    <source>
        <dbReference type="ARBA" id="ARBA00023136"/>
    </source>
</evidence>
<keyword evidence="5" id="KW-0472">Membrane</keyword>
<evidence type="ECO:0000256" key="1">
    <source>
        <dbReference type="ARBA" id="ARBA00004571"/>
    </source>
</evidence>
<reference evidence="7" key="1">
    <citation type="submission" date="2018-05" db="EMBL/GenBank/DDBJ databases">
        <authorList>
            <person name="Lanie J.A."/>
            <person name="Ng W.-L."/>
            <person name="Kazmierczak K.M."/>
            <person name="Andrzejewski T.M."/>
            <person name="Davidsen T.M."/>
            <person name="Wayne K.J."/>
            <person name="Tettelin H."/>
            <person name="Glass J.I."/>
            <person name="Rusch D."/>
            <person name="Podicherti R."/>
            <person name="Tsui H.-C.T."/>
            <person name="Winkler M.E."/>
        </authorList>
    </citation>
    <scope>NUCLEOTIDE SEQUENCE</scope>
</reference>
<keyword evidence="3" id="KW-0812">Transmembrane</keyword>
<keyword evidence="6" id="KW-0998">Cell outer membrane</keyword>
<comment type="subcellular location">
    <subcellularLocation>
        <location evidence="1">Cell outer membrane</location>
        <topology evidence="1">Multi-pass membrane protein</topology>
    </subcellularLocation>
</comment>
<accession>A0A382AYM4</accession>
<dbReference type="PANTHER" id="PTHR35093:SF8">
    <property type="entry name" value="OUTER MEMBRANE PROTEIN NMB0088-RELATED"/>
    <property type="match status" value="1"/>
</dbReference>
<dbReference type="Gene3D" id="2.40.160.60">
    <property type="entry name" value="Outer membrane protein transport protein (OMPP1/FadL/TodX)"/>
    <property type="match status" value="1"/>
</dbReference>
<dbReference type="GO" id="GO:0015483">
    <property type="term" value="F:long-chain fatty acid transporting porin activity"/>
    <property type="evidence" value="ECO:0007669"/>
    <property type="project" value="TreeGrafter"/>
</dbReference>
<name>A0A382AYM4_9ZZZZ</name>
<evidence type="ECO:0000256" key="2">
    <source>
        <dbReference type="ARBA" id="ARBA00022452"/>
    </source>
</evidence>
<dbReference type="EMBL" id="UINC01027429">
    <property type="protein sequence ID" value="SVB06666.1"/>
    <property type="molecule type" value="Genomic_DNA"/>
</dbReference>
<dbReference type="AlphaFoldDB" id="A0A382AYM4"/>
<evidence type="ECO:0008006" key="8">
    <source>
        <dbReference type="Google" id="ProtNLM"/>
    </source>
</evidence>
<dbReference type="SUPFAM" id="SSF56935">
    <property type="entry name" value="Porins"/>
    <property type="match status" value="1"/>
</dbReference>
<dbReference type="GO" id="GO:0009279">
    <property type="term" value="C:cell outer membrane"/>
    <property type="evidence" value="ECO:0007669"/>
    <property type="project" value="UniProtKB-SubCell"/>
</dbReference>
<evidence type="ECO:0000256" key="6">
    <source>
        <dbReference type="ARBA" id="ARBA00023237"/>
    </source>
</evidence>
<dbReference type="Pfam" id="PF03349">
    <property type="entry name" value="Toluene_X"/>
    <property type="match status" value="1"/>
</dbReference>
<keyword evidence="4" id="KW-0732">Signal</keyword>
<feature type="non-terminal residue" evidence="7">
    <location>
        <position position="390"/>
    </location>
</feature>
<protein>
    <recommendedName>
        <fullName evidence="8">DUF5723 domain-containing protein</fullName>
    </recommendedName>
</protein>
<dbReference type="PANTHER" id="PTHR35093">
    <property type="entry name" value="OUTER MEMBRANE PROTEIN NMB0088-RELATED"/>
    <property type="match status" value="1"/>
</dbReference>
<organism evidence="7">
    <name type="scientific">marine metagenome</name>
    <dbReference type="NCBI Taxonomy" id="408172"/>
    <lineage>
        <taxon>unclassified sequences</taxon>
        <taxon>metagenomes</taxon>
        <taxon>ecological metagenomes</taxon>
    </lineage>
</organism>
<evidence type="ECO:0000256" key="3">
    <source>
        <dbReference type="ARBA" id="ARBA00022692"/>
    </source>
</evidence>